<evidence type="ECO:0008006" key="4">
    <source>
        <dbReference type="Google" id="ProtNLM"/>
    </source>
</evidence>
<dbReference type="VEuPathDB" id="VectorBase:HLOH_049829"/>
<dbReference type="EMBL" id="JABSTR010000002">
    <property type="protein sequence ID" value="KAH9364239.1"/>
    <property type="molecule type" value="Genomic_DNA"/>
</dbReference>
<dbReference type="Gene3D" id="3.20.20.370">
    <property type="entry name" value="Glycoside hydrolase/deacetylase"/>
    <property type="match status" value="1"/>
</dbReference>
<dbReference type="SUPFAM" id="SSF88713">
    <property type="entry name" value="Glycoside hydrolase/deacetylase"/>
    <property type="match status" value="1"/>
</dbReference>
<comment type="caution">
    <text evidence="2">The sequence shown here is derived from an EMBL/GenBank/DDBJ whole genome shotgun (WGS) entry which is preliminary data.</text>
</comment>
<keyword evidence="3" id="KW-1185">Reference proteome</keyword>
<dbReference type="OMA" id="CAPEYPW"/>
<dbReference type="Proteomes" id="UP000821853">
    <property type="component" value="Chromosome 10"/>
</dbReference>
<protein>
    <recommendedName>
        <fullName evidence="4">NodB homology domain-containing protein</fullName>
    </recommendedName>
</protein>
<evidence type="ECO:0000313" key="3">
    <source>
        <dbReference type="Proteomes" id="UP000821853"/>
    </source>
</evidence>
<dbReference type="PANTHER" id="PTHR45985">
    <property type="match status" value="1"/>
</dbReference>
<name>A0A9J6FN20_HAELO</name>
<accession>A0A9J6FN20</accession>
<dbReference type="InterPro" id="IPR011330">
    <property type="entry name" value="Glyco_hydro/deAcase_b/a-brl"/>
</dbReference>
<dbReference type="PANTHER" id="PTHR45985:SF8">
    <property type="entry name" value="CHITIN DEACETYLASE-LIKE 9, ISOFORM A"/>
    <property type="match status" value="1"/>
</dbReference>
<evidence type="ECO:0000256" key="1">
    <source>
        <dbReference type="SAM" id="MobiDB-lite"/>
    </source>
</evidence>
<evidence type="ECO:0000313" key="2">
    <source>
        <dbReference type="EMBL" id="KAH9364239.1"/>
    </source>
</evidence>
<reference evidence="2 3" key="1">
    <citation type="journal article" date="2020" name="Cell">
        <title>Large-Scale Comparative Analyses of Tick Genomes Elucidate Their Genetic Diversity and Vector Capacities.</title>
        <authorList>
            <consortium name="Tick Genome and Microbiome Consortium (TIGMIC)"/>
            <person name="Jia N."/>
            <person name="Wang J."/>
            <person name="Shi W."/>
            <person name="Du L."/>
            <person name="Sun Y."/>
            <person name="Zhan W."/>
            <person name="Jiang J.F."/>
            <person name="Wang Q."/>
            <person name="Zhang B."/>
            <person name="Ji P."/>
            <person name="Bell-Sakyi L."/>
            <person name="Cui X.M."/>
            <person name="Yuan T.T."/>
            <person name="Jiang B.G."/>
            <person name="Yang W.F."/>
            <person name="Lam T.T."/>
            <person name="Chang Q.C."/>
            <person name="Ding S.J."/>
            <person name="Wang X.J."/>
            <person name="Zhu J.G."/>
            <person name="Ruan X.D."/>
            <person name="Zhao L."/>
            <person name="Wei J.T."/>
            <person name="Ye R.Z."/>
            <person name="Que T.C."/>
            <person name="Du C.H."/>
            <person name="Zhou Y.H."/>
            <person name="Cheng J.X."/>
            <person name="Dai P.F."/>
            <person name="Guo W.B."/>
            <person name="Han X.H."/>
            <person name="Huang E.J."/>
            <person name="Li L.F."/>
            <person name="Wei W."/>
            <person name="Gao Y.C."/>
            <person name="Liu J.Z."/>
            <person name="Shao H.Z."/>
            <person name="Wang X."/>
            <person name="Wang C.C."/>
            <person name="Yang T.C."/>
            <person name="Huo Q.B."/>
            <person name="Li W."/>
            <person name="Chen H.Y."/>
            <person name="Chen S.E."/>
            <person name="Zhou L.G."/>
            <person name="Ni X.B."/>
            <person name="Tian J.H."/>
            <person name="Sheng Y."/>
            <person name="Liu T."/>
            <person name="Pan Y.S."/>
            <person name="Xia L.Y."/>
            <person name="Li J."/>
            <person name="Zhao F."/>
            <person name="Cao W.C."/>
        </authorList>
    </citation>
    <scope>NUCLEOTIDE SEQUENCE [LARGE SCALE GENOMIC DNA]</scope>
    <source>
        <strain evidence="2">HaeL-2018</strain>
    </source>
</reference>
<feature type="region of interest" description="Disordered" evidence="1">
    <location>
        <begin position="297"/>
        <end position="316"/>
    </location>
</feature>
<dbReference type="InterPro" id="IPR052740">
    <property type="entry name" value="CE4"/>
</dbReference>
<dbReference type="AlphaFoldDB" id="A0A9J6FN20"/>
<organism evidence="2 3">
    <name type="scientific">Haemaphysalis longicornis</name>
    <name type="common">Bush tick</name>
    <dbReference type="NCBI Taxonomy" id="44386"/>
    <lineage>
        <taxon>Eukaryota</taxon>
        <taxon>Metazoa</taxon>
        <taxon>Ecdysozoa</taxon>
        <taxon>Arthropoda</taxon>
        <taxon>Chelicerata</taxon>
        <taxon>Arachnida</taxon>
        <taxon>Acari</taxon>
        <taxon>Parasitiformes</taxon>
        <taxon>Ixodida</taxon>
        <taxon>Ixodoidea</taxon>
        <taxon>Ixodidae</taxon>
        <taxon>Haemaphysalinae</taxon>
        <taxon>Haemaphysalis</taxon>
    </lineage>
</organism>
<gene>
    <name evidence="2" type="ORF">HPB48_004503</name>
</gene>
<sequence>MPQFVMLTFDGAVNAGNMAFYRELLDTSRRKHKQSGCGIAATFFTSAEYLDYQAVNQLHSWGNEIALKSIRAKRNRPYWQTINTTEWEREVVDQRAMLTAFANVPGSDVTGFRGPFLITGGDQGFRMLHRRFRYDSTLIHQRARGERPFYPYTMDFGFRRSCNVWPCPEGSYPGLWVLPINVLFPKHTEGDLPCAMADACLPQPVTAEDTFEYFKSNFEEFYTTNRAPFPVFLHEAYLKHPERKAGYLRFVDWLLQKDDVYLVTASEVLRFMANPEPLSAYAKRPCTGQNVRMTEHLSPGRRRAPTRILHQEASAT</sequence>
<proteinExistence type="predicted"/>
<dbReference type="GO" id="GO:0005975">
    <property type="term" value="P:carbohydrate metabolic process"/>
    <property type="evidence" value="ECO:0007669"/>
    <property type="project" value="InterPro"/>
</dbReference>
<dbReference type="OrthoDB" id="504708at2759"/>